<dbReference type="RefSeq" id="WP_052015598.1">
    <property type="nucleotide sequence ID" value="NZ_BAUU01000006.1"/>
</dbReference>
<feature type="domain" description="N-acetyltransferase" evidence="3">
    <location>
        <begin position="1"/>
        <end position="137"/>
    </location>
</feature>
<accession>W4QEC3</accession>
<sequence>MVIRRATDYERMRIKEYGETVQKEATLGYLQTSTPMNEYGPCEYWVLDRDGVCGWIVIGETLAPFKNVVSAMVFELYVLPRYRKKGYGEMLMRAALGEFRQRGYRTAHLNVFANNRAKELYKRLGFDEISTIMETEL</sequence>
<dbReference type="InterPro" id="IPR050680">
    <property type="entry name" value="YpeA/RimI_acetyltransf"/>
</dbReference>
<dbReference type="InterPro" id="IPR000182">
    <property type="entry name" value="GNAT_dom"/>
</dbReference>
<dbReference type="PROSITE" id="PS51186">
    <property type="entry name" value="GNAT"/>
    <property type="match status" value="1"/>
</dbReference>
<dbReference type="OrthoDB" id="156739at2"/>
<evidence type="ECO:0000256" key="2">
    <source>
        <dbReference type="ARBA" id="ARBA00023315"/>
    </source>
</evidence>
<dbReference type="CDD" id="cd04301">
    <property type="entry name" value="NAT_SF"/>
    <property type="match status" value="1"/>
</dbReference>
<evidence type="ECO:0000313" key="5">
    <source>
        <dbReference type="Proteomes" id="UP000018895"/>
    </source>
</evidence>
<dbReference type="STRING" id="1236971.JCM9152_1093"/>
<name>W4QEC3_9BACI</name>
<dbReference type="Pfam" id="PF13508">
    <property type="entry name" value="Acetyltransf_7"/>
    <property type="match status" value="1"/>
</dbReference>
<dbReference type="Proteomes" id="UP000018895">
    <property type="component" value="Unassembled WGS sequence"/>
</dbReference>
<keyword evidence="1 4" id="KW-0808">Transferase</keyword>
<dbReference type="SUPFAM" id="SSF55729">
    <property type="entry name" value="Acyl-CoA N-acyltransferases (Nat)"/>
    <property type="match status" value="1"/>
</dbReference>
<organism evidence="4 5">
    <name type="scientific">Halalkalibacter hemicellulosilyticusJCM 9152</name>
    <dbReference type="NCBI Taxonomy" id="1236971"/>
    <lineage>
        <taxon>Bacteria</taxon>
        <taxon>Bacillati</taxon>
        <taxon>Bacillota</taxon>
        <taxon>Bacilli</taxon>
        <taxon>Bacillales</taxon>
        <taxon>Bacillaceae</taxon>
        <taxon>Halalkalibacter</taxon>
    </lineage>
</organism>
<evidence type="ECO:0000313" key="4">
    <source>
        <dbReference type="EMBL" id="GAE29714.1"/>
    </source>
</evidence>
<gene>
    <name evidence="4" type="ORF">JCM9152_1093</name>
</gene>
<dbReference type="Gene3D" id="3.40.630.30">
    <property type="match status" value="1"/>
</dbReference>
<evidence type="ECO:0000259" key="3">
    <source>
        <dbReference type="PROSITE" id="PS51186"/>
    </source>
</evidence>
<dbReference type="GO" id="GO:0016747">
    <property type="term" value="F:acyltransferase activity, transferring groups other than amino-acyl groups"/>
    <property type="evidence" value="ECO:0007669"/>
    <property type="project" value="InterPro"/>
</dbReference>
<dbReference type="PANTHER" id="PTHR43420">
    <property type="entry name" value="ACETYLTRANSFERASE"/>
    <property type="match status" value="1"/>
</dbReference>
<dbReference type="PANTHER" id="PTHR43420:SF12">
    <property type="entry name" value="N-ACETYLTRANSFERASE DOMAIN-CONTAINING PROTEIN"/>
    <property type="match status" value="1"/>
</dbReference>
<protein>
    <submittedName>
        <fullName evidence="4">Acetyltransferase</fullName>
    </submittedName>
</protein>
<keyword evidence="2" id="KW-0012">Acyltransferase</keyword>
<dbReference type="InterPro" id="IPR016181">
    <property type="entry name" value="Acyl_CoA_acyltransferase"/>
</dbReference>
<keyword evidence="5" id="KW-1185">Reference proteome</keyword>
<reference evidence="4" key="1">
    <citation type="journal article" date="2014" name="Genome Announc.">
        <title>Draft Genome Sequences of Three Alkaliphilic Bacillus Strains, Bacillus wakoensis JCM 9140T, Bacillus akibai JCM 9157T, and Bacillus hemicellulosilyticus JCM 9152T.</title>
        <authorList>
            <person name="Yuki M."/>
            <person name="Oshima K."/>
            <person name="Suda W."/>
            <person name="Oshida Y."/>
            <person name="Kitamura K."/>
            <person name="Iida T."/>
            <person name="Hattori M."/>
            <person name="Ohkuma M."/>
        </authorList>
    </citation>
    <scope>NUCLEOTIDE SEQUENCE [LARGE SCALE GENOMIC DNA]</scope>
    <source>
        <strain evidence="4">JCM 9152</strain>
    </source>
</reference>
<proteinExistence type="predicted"/>
<evidence type="ECO:0000256" key="1">
    <source>
        <dbReference type="ARBA" id="ARBA00022679"/>
    </source>
</evidence>
<comment type="caution">
    <text evidence="4">The sequence shown here is derived from an EMBL/GenBank/DDBJ whole genome shotgun (WGS) entry which is preliminary data.</text>
</comment>
<dbReference type="EMBL" id="BAUU01000006">
    <property type="protein sequence ID" value="GAE29714.1"/>
    <property type="molecule type" value="Genomic_DNA"/>
</dbReference>
<dbReference type="AlphaFoldDB" id="W4QEC3"/>